<dbReference type="Pfam" id="PF11162">
    <property type="entry name" value="DUF2946"/>
    <property type="match status" value="1"/>
</dbReference>
<dbReference type="InterPro" id="IPR021333">
    <property type="entry name" value="DUF2946"/>
</dbReference>
<sequence>MNHLTKILRAVPKSASAVFGVVLILLQVMAPSLARAGNGDWIEICSDGAAVWIQIDSEGEERDSEPCPKCQNCTLCAISSCAPLISEPVLNMASEPMNVESRHLAQSDVRNPAQFWPDNRGPPRAALNIAERALRASMASDPRTGGAPWS</sequence>
<reference evidence="1" key="1">
    <citation type="submission" date="2022-05" db="EMBL/GenBank/DDBJ databases">
        <authorList>
            <person name="Park J.-S."/>
        </authorList>
    </citation>
    <scope>NUCLEOTIDE SEQUENCE</scope>
    <source>
        <strain evidence="1">2012CJ41-6</strain>
    </source>
</reference>
<gene>
    <name evidence="1" type="ORF">M3P21_03610</name>
</gene>
<proteinExistence type="predicted"/>
<evidence type="ECO:0000313" key="2">
    <source>
        <dbReference type="Proteomes" id="UP001203880"/>
    </source>
</evidence>
<accession>A0ABT0PYI5</accession>
<keyword evidence="2" id="KW-1185">Reference proteome</keyword>
<evidence type="ECO:0000313" key="1">
    <source>
        <dbReference type="EMBL" id="MCL6282607.1"/>
    </source>
</evidence>
<evidence type="ECO:0008006" key="3">
    <source>
        <dbReference type="Google" id="ProtNLM"/>
    </source>
</evidence>
<dbReference type="RefSeq" id="WP_249706868.1">
    <property type="nucleotide sequence ID" value="NZ_JAMFMB010000003.1"/>
</dbReference>
<comment type="caution">
    <text evidence="1">The sequence shown here is derived from an EMBL/GenBank/DDBJ whole genome shotgun (WGS) entry which is preliminary data.</text>
</comment>
<organism evidence="1 2">
    <name type="scientific">Ruegeria spongiae</name>
    <dbReference type="NCBI Taxonomy" id="2942209"/>
    <lineage>
        <taxon>Bacteria</taxon>
        <taxon>Pseudomonadati</taxon>
        <taxon>Pseudomonadota</taxon>
        <taxon>Alphaproteobacteria</taxon>
        <taxon>Rhodobacterales</taxon>
        <taxon>Roseobacteraceae</taxon>
        <taxon>Ruegeria</taxon>
    </lineage>
</organism>
<protein>
    <recommendedName>
        <fullName evidence="3">4Fe-4S ferredoxin-type domain-containing protein</fullName>
    </recommendedName>
</protein>
<dbReference type="EMBL" id="JAMFMB010000003">
    <property type="protein sequence ID" value="MCL6282607.1"/>
    <property type="molecule type" value="Genomic_DNA"/>
</dbReference>
<dbReference type="Proteomes" id="UP001203880">
    <property type="component" value="Unassembled WGS sequence"/>
</dbReference>
<name>A0ABT0PYI5_9RHOB</name>